<organism evidence="2 3">
    <name type="scientific">Coccidioides immitis (strain RS)</name>
    <name type="common">Valley fever fungus</name>
    <dbReference type="NCBI Taxonomy" id="246410"/>
    <lineage>
        <taxon>Eukaryota</taxon>
        <taxon>Fungi</taxon>
        <taxon>Dikarya</taxon>
        <taxon>Ascomycota</taxon>
        <taxon>Pezizomycotina</taxon>
        <taxon>Eurotiomycetes</taxon>
        <taxon>Eurotiomycetidae</taxon>
        <taxon>Onygenales</taxon>
        <taxon>Onygenaceae</taxon>
        <taxon>Coccidioides</taxon>
    </lineage>
</organism>
<evidence type="ECO:0000313" key="2">
    <source>
        <dbReference type="EMBL" id="EAS35383.3"/>
    </source>
</evidence>
<dbReference type="KEGG" id="cim:CIMG_12846"/>
<gene>
    <name evidence="2" type="ORF">CIMG_12846</name>
</gene>
<sequence length="125" mass="13899">MNIAGSVMVMAYCKHITVNTDDIKLILDISAKIRLNYFSPIDVSDCSASAATTCHLHAVSTSSTTTAIFLPSPGTIRVSVCQITDIRAPVWFTKPVLEKQKEKKKEKKKKKKKNNDNDEDNNNND</sequence>
<dbReference type="InParanoid" id="J3KHM2"/>
<feature type="region of interest" description="Disordered" evidence="1">
    <location>
        <begin position="99"/>
        <end position="125"/>
    </location>
</feature>
<dbReference type="EMBL" id="GG704911">
    <property type="protein sequence ID" value="EAS35383.3"/>
    <property type="molecule type" value="Genomic_DNA"/>
</dbReference>
<dbReference type="Proteomes" id="UP000001261">
    <property type="component" value="Unassembled WGS sequence"/>
</dbReference>
<accession>J3KHM2</accession>
<protein>
    <submittedName>
        <fullName evidence="2">Uncharacterized protein</fullName>
    </submittedName>
</protein>
<reference evidence="3" key="2">
    <citation type="journal article" date="2010" name="Genome Res.">
        <title>Population genomic sequencing of Coccidioides fungi reveals recent hybridization and transposon control.</title>
        <authorList>
            <person name="Neafsey D.E."/>
            <person name="Barker B.M."/>
            <person name="Sharpton T.J."/>
            <person name="Stajich J.E."/>
            <person name="Park D.J."/>
            <person name="Whiston E."/>
            <person name="Hung C.-Y."/>
            <person name="McMahan C."/>
            <person name="White J."/>
            <person name="Sykes S."/>
            <person name="Heiman D."/>
            <person name="Young S."/>
            <person name="Zeng Q."/>
            <person name="Abouelleil A."/>
            <person name="Aftuck L."/>
            <person name="Bessette D."/>
            <person name="Brown A."/>
            <person name="FitzGerald M."/>
            <person name="Lui A."/>
            <person name="Macdonald J.P."/>
            <person name="Priest M."/>
            <person name="Orbach M.J."/>
            <person name="Galgiani J.N."/>
            <person name="Kirkland T.N."/>
            <person name="Cole G.T."/>
            <person name="Birren B.W."/>
            <person name="Henn M.R."/>
            <person name="Taylor J.W."/>
            <person name="Rounsley S.D."/>
        </authorList>
    </citation>
    <scope>GENOME REANNOTATION</scope>
    <source>
        <strain evidence="3">RS</strain>
    </source>
</reference>
<proteinExistence type="predicted"/>
<dbReference type="AlphaFoldDB" id="J3KHM2"/>
<evidence type="ECO:0000313" key="3">
    <source>
        <dbReference type="Proteomes" id="UP000001261"/>
    </source>
</evidence>
<reference evidence="3" key="1">
    <citation type="journal article" date="2009" name="Genome Res.">
        <title>Comparative genomic analyses of the human fungal pathogens Coccidioides and their relatives.</title>
        <authorList>
            <person name="Sharpton T.J."/>
            <person name="Stajich J.E."/>
            <person name="Rounsley S.D."/>
            <person name="Gardner M.J."/>
            <person name="Wortman J.R."/>
            <person name="Jordar V.S."/>
            <person name="Maiti R."/>
            <person name="Kodira C.D."/>
            <person name="Neafsey D.E."/>
            <person name="Zeng Q."/>
            <person name="Hung C.-Y."/>
            <person name="McMahan C."/>
            <person name="Muszewska A."/>
            <person name="Grynberg M."/>
            <person name="Mandel M.A."/>
            <person name="Kellner E.M."/>
            <person name="Barker B.M."/>
            <person name="Galgiani J.N."/>
            <person name="Orbach M.J."/>
            <person name="Kirkland T.N."/>
            <person name="Cole G.T."/>
            <person name="Henn M.R."/>
            <person name="Birren B.W."/>
            <person name="Taylor J.W."/>
        </authorList>
    </citation>
    <scope>NUCLEOTIDE SEQUENCE [LARGE SCALE GENOMIC DNA]</scope>
    <source>
        <strain evidence="3">RS</strain>
    </source>
</reference>
<dbReference type="RefSeq" id="XP_001246966.1">
    <property type="nucleotide sequence ID" value="XM_001246965.1"/>
</dbReference>
<dbReference type="VEuPathDB" id="FungiDB:CIMG_12846"/>
<dbReference type="OrthoDB" id="4210093at2759"/>
<evidence type="ECO:0000256" key="1">
    <source>
        <dbReference type="SAM" id="MobiDB-lite"/>
    </source>
</evidence>
<dbReference type="GeneID" id="24164473"/>
<name>J3KHM2_COCIM</name>
<keyword evidence="3" id="KW-1185">Reference proteome</keyword>
<feature type="compositionally biased region" description="Basic residues" evidence="1">
    <location>
        <begin position="104"/>
        <end position="113"/>
    </location>
</feature>